<evidence type="ECO:0000313" key="1">
    <source>
        <dbReference type="EMBL" id="CDC06132.1"/>
    </source>
</evidence>
<proteinExistence type="predicted"/>
<dbReference type="Proteomes" id="UP000018168">
    <property type="component" value="Unassembled WGS sequence"/>
</dbReference>
<reference evidence="1" key="1">
    <citation type="submission" date="2012-11" db="EMBL/GenBank/DDBJ databases">
        <title>Dependencies among metagenomic species, viruses, plasmids and units of genetic variation.</title>
        <authorList>
            <person name="Nielsen H.B."/>
            <person name="Almeida M."/>
            <person name="Juncker A.S."/>
            <person name="Rasmussen S."/>
            <person name="Li J."/>
            <person name="Sunagawa S."/>
            <person name="Plichta D."/>
            <person name="Gautier L."/>
            <person name="Le Chatelier E."/>
            <person name="Peletier E."/>
            <person name="Bonde I."/>
            <person name="Nielsen T."/>
            <person name="Manichanh C."/>
            <person name="Arumugam M."/>
            <person name="Batto J."/>
            <person name="Santos M.B.Q.D."/>
            <person name="Blom N."/>
            <person name="Borruel N."/>
            <person name="Burgdorf K.S."/>
            <person name="Boumezbeur F."/>
            <person name="Casellas F."/>
            <person name="Dore J."/>
            <person name="Guarner F."/>
            <person name="Hansen T."/>
            <person name="Hildebrand F."/>
            <person name="Kaas R.S."/>
            <person name="Kennedy S."/>
            <person name="Kristiansen K."/>
            <person name="Kultima J.R."/>
            <person name="Leonard P."/>
            <person name="Levenez F."/>
            <person name="Lund O."/>
            <person name="Moumen B."/>
            <person name="Le Paslier D."/>
            <person name="Pons N."/>
            <person name="Pedersen O."/>
            <person name="Prifti E."/>
            <person name="Qin J."/>
            <person name="Raes J."/>
            <person name="Tap J."/>
            <person name="Tims S."/>
            <person name="Ussery D.W."/>
            <person name="Yamada T."/>
            <person name="MetaHit consortium"/>
            <person name="Renault P."/>
            <person name="Sicheritz-Ponten T."/>
            <person name="Bork P."/>
            <person name="Wang J."/>
            <person name="Brunak S."/>
            <person name="Ehrlich S.D."/>
        </authorList>
    </citation>
    <scope>NUCLEOTIDE SEQUENCE [LARGE SCALE GENOMIC DNA]</scope>
</reference>
<evidence type="ECO:0000313" key="2">
    <source>
        <dbReference type="Proteomes" id="UP000018168"/>
    </source>
</evidence>
<gene>
    <name evidence="1" type="ORF">BN578_01303</name>
</gene>
<accession>R6P8B9</accession>
<organism evidence="1 2">
    <name type="scientific">[Clostridium] leptum CAG:27</name>
    <dbReference type="NCBI Taxonomy" id="1263068"/>
    <lineage>
        <taxon>Bacteria</taxon>
        <taxon>Bacillati</taxon>
        <taxon>Bacillota</taxon>
        <taxon>Clostridia</taxon>
        <taxon>Eubacteriales</taxon>
        <taxon>Oscillospiraceae</taxon>
        <taxon>Oscillospiraceae incertae sedis</taxon>
    </lineage>
</organism>
<dbReference type="EMBL" id="CBEP010000144">
    <property type="protein sequence ID" value="CDC06132.1"/>
    <property type="molecule type" value="Genomic_DNA"/>
</dbReference>
<comment type="caution">
    <text evidence="1">The sequence shown here is derived from an EMBL/GenBank/DDBJ whole genome shotgun (WGS) entry which is preliminary data.</text>
</comment>
<protein>
    <submittedName>
        <fullName evidence="1">Uncharacterized protein</fullName>
    </submittedName>
</protein>
<sequence length="64" mass="7537">MSEQDMKRMMEFDNAADKAGGYVSPLFKDNANYDYRKLLAYCKEKKIDPLDLTIRELDKFIIPQ</sequence>
<name>R6P8B9_9FIRM</name>
<dbReference type="AlphaFoldDB" id="R6P8B9"/>